<dbReference type="Pfam" id="PF14291">
    <property type="entry name" value="DUF4371"/>
    <property type="match status" value="1"/>
</dbReference>
<evidence type="ECO:0000313" key="3">
    <source>
        <dbReference type="EMBL" id="PAN40509.1"/>
    </source>
</evidence>
<evidence type="ECO:0000259" key="2">
    <source>
        <dbReference type="SMART" id="SM00597"/>
    </source>
</evidence>
<protein>
    <recommendedName>
        <fullName evidence="2">TTF-type domain-containing protein</fullName>
    </recommendedName>
</protein>
<dbReference type="PANTHER" id="PTHR45749">
    <property type="match status" value="1"/>
</dbReference>
<organism evidence="3">
    <name type="scientific">Panicum hallii</name>
    <dbReference type="NCBI Taxonomy" id="206008"/>
    <lineage>
        <taxon>Eukaryota</taxon>
        <taxon>Viridiplantae</taxon>
        <taxon>Streptophyta</taxon>
        <taxon>Embryophyta</taxon>
        <taxon>Tracheophyta</taxon>
        <taxon>Spermatophyta</taxon>
        <taxon>Magnoliopsida</taxon>
        <taxon>Liliopsida</taxon>
        <taxon>Poales</taxon>
        <taxon>Poaceae</taxon>
        <taxon>PACMAD clade</taxon>
        <taxon>Panicoideae</taxon>
        <taxon>Panicodae</taxon>
        <taxon>Paniceae</taxon>
        <taxon>Panicinae</taxon>
        <taxon>Panicum</taxon>
        <taxon>Panicum sect. Panicum</taxon>
    </lineage>
</organism>
<name>A0A2S3IBA2_9POAL</name>
<dbReference type="SMART" id="SM00597">
    <property type="entry name" value="ZnF_TTF"/>
    <property type="match status" value="1"/>
</dbReference>
<feature type="region of interest" description="Disordered" evidence="1">
    <location>
        <begin position="45"/>
        <end position="64"/>
    </location>
</feature>
<dbReference type="Proteomes" id="UP000243499">
    <property type="component" value="Chromosome 7"/>
</dbReference>
<dbReference type="InterPro" id="IPR025398">
    <property type="entry name" value="DUF4371"/>
</dbReference>
<feature type="region of interest" description="Disordered" evidence="1">
    <location>
        <begin position="468"/>
        <end position="488"/>
    </location>
</feature>
<dbReference type="InterPro" id="IPR006580">
    <property type="entry name" value="Znf_TTF"/>
</dbReference>
<dbReference type="Gramene" id="PAN40509">
    <property type="protein sequence ID" value="PAN40509"/>
    <property type="gene ID" value="PAHAL_7G321000"/>
</dbReference>
<sequence>MSTRKHESGFQKRKKKQRIEKLVQSQKGDMDRFVFKEPQVSSVIESANQPADLEPATATNNIGDNVVEDVPIDSTNIPASVDVNVNMSPDGDVSESFQPDIFDPRYWDSLNPRQIDILAEKGSRRDLLIQKGPKDKFFRRFSALFYNRVLSNGELCDRDWLVYSKELNRVFCFGCKLFTKEHRKGLLANQGYNDWLHLANRLKEHETSADHDHWRKVLFRLVCIVNFLAKHNLAFRGTNSKLYEDSNGNFLGLVEMLAEFDPIMQEHVRRITNNETQSYYLNFKIQNELIPMLALAIKSEIIKKIKKAKYFSIILDCTPDAGHQEQMSLIVRYVDLSLDHVCIEESFLGFLDVNDTTGQGLFDKKLLDVNLRAFYSACSCHSLNLTLFDMAQTCGKAKDFFGIIQRIYTIFAKSTKKWQIHKDNITGLTLKSVSATRWESRVESVKAIRFQCGDIREALLQVADIDNDPKTSSEASGLANNELGEYSL</sequence>
<feature type="compositionally biased region" description="Polar residues" evidence="1">
    <location>
        <begin position="470"/>
        <end position="479"/>
    </location>
</feature>
<gene>
    <name evidence="3" type="ORF">PAHAL_7G321000</name>
</gene>
<dbReference type="SUPFAM" id="SSF53098">
    <property type="entry name" value="Ribonuclease H-like"/>
    <property type="match status" value="1"/>
</dbReference>
<feature type="domain" description="TTF-type" evidence="2">
    <location>
        <begin position="145"/>
        <end position="240"/>
    </location>
</feature>
<dbReference type="AlphaFoldDB" id="A0A2S3IBA2"/>
<proteinExistence type="predicted"/>
<dbReference type="EMBL" id="CM008052">
    <property type="protein sequence ID" value="PAN40509.1"/>
    <property type="molecule type" value="Genomic_DNA"/>
</dbReference>
<accession>A0A2S3IBA2</accession>
<feature type="region of interest" description="Disordered" evidence="1">
    <location>
        <begin position="1"/>
        <end position="30"/>
    </location>
</feature>
<dbReference type="InterPro" id="IPR012337">
    <property type="entry name" value="RNaseH-like_sf"/>
</dbReference>
<dbReference type="PANTHER" id="PTHR45749:SF35">
    <property type="entry name" value="AC-LIKE TRANSPOSASE-RELATED"/>
    <property type="match status" value="1"/>
</dbReference>
<reference evidence="3" key="1">
    <citation type="submission" date="2018-04" db="EMBL/GenBank/DDBJ databases">
        <title>WGS assembly of Panicum hallii.</title>
        <authorList>
            <person name="Lovell J."/>
            <person name="Jenkins J."/>
            <person name="Lowry D."/>
            <person name="Mamidi S."/>
            <person name="Sreedasyam A."/>
            <person name="Weng X."/>
            <person name="Barry K."/>
            <person name="Bonette J."/>
            <person name="Campitelli B."/>
            <person name="Daum C."/>
            <person name="Gordon S."/>
            <person name="Gould B."/>
            <person name="Lipzen A."/>
            <person name="Macqueen A."/>
            <person name="Palacio-Mejia J."/>
            <person name="Plott C."/>
            <person name="Shakirov E."/>
            <person name="Shu S."/>
            <person name="Yoshinaga Y."/>
            <person name="Zane M."/>
            <person name="Rokhsar D."/>
            <person name="Grimwood J."/>
            <person name="Schmutz J."/>
            <person name="Juenger T."/>
        </authorList>
    </citation>
    <scope>NUCLEOTIDE SEQUENCE [LARGE SCALE GENOMIC DNA]</scope>
    <source>
        <strain evidence="3">FIL2</strain>
    </source>
</reference>
<feature type="compositionally biased region" description="Basic and acidic residues" evidence="1">
    <location>
        <begin position="1"/>
        <end position="10"/>
    </location>
</feature>
<evidence type="ECO:0000256" key="1">
    <source>
        <dbReference type="SAM" id="MobiDB-lite"/>
    </source>
</evidence>